<dbReference type="InterPro" id="IPR017907">
    <property type="entry name" value="Znf_RING_CS"/>
</dbReference>
<evidence type="ECO:0000256" key="3">
    <source>
        <dbReference type="ARBA" id="ARBA00022833"/>
    </source>
</evidence>
<evidence type="ECO:0000256" key="4">
    <source>
        <dbReference type="PROSITE-ProRule" id="PRU00175"/>
    </source>
</evidence>
<dbReference type="EMBL" id="CAJVQA010002150">
    <property type="protein sequence ID" value="CAG8538320.1"/>
    <property type="molecule type" value="Genomic_DNA"/>
</dbReference>
<dbReference type="OrthoDB" id="5588846at2759"/>
<protein>
    <submittedName>
        <fullName evidence="7">5339_t:CDS:1</fullName>
    </submittedName>
</protein>
<dbReference type="PANTHER" id="PTHR23327:SF51">
    <property type="entry name" value="TRANSCRIPTIONAL REGULATOR OF YEAST FORM ADHERENCE 3"/>
    <property type="match status" value="1"/>
</dbReference>
<dbReference type="GO" id="GO:0008270">
    <property type="term" value="F:zinc ion binding"/>
    <property type="evidence" value="ECO:0007669"/>
    <property type="project" value="UniProtKB-KW"/>
</dbReference>
<evidence type="ECO:0000313" key="7">
    <source>
        <dbReference type="EMBL" id="CAG8538320.1"/>
    </source>
</evidence>
<keyword evidence="1" id="KW-0479">Metal-binding</keyword>
<reference evidence="7" key="1">
    <citation type="submission" date="2021-06" db="EMBL/GenBank/DDBJ databases">
        <authorList>
            <person name="Kallberg Y."/>
            <person name="Tangrot J."/>
            <person name="Rosling A."/>
        </authorList>
    </citation>
    <scope>NUCLEOTIDE SEQUENCE</scope>
    <source>
        <strain evidence="7">FL966</strain>
    </source>
</reference>
<evidence type="ECO:0000256" key="1">
    <source>
        <dbReference type="ARBA" id="ARBA00022723"/>
    </source>
</evidence>
<dbReference type="Proteomes" id="UP000789759">
    <property type="component" value="Unassembled WGS sequence"/>
</dbReference>
<dbReference type="InterPro" id="IPR001841">
    <property type="entry name" value="Znf_RING"/>
</dbReference>
<dbReference type="InterPro" id="IPR013083">
    <property type="entry name" value="Znf_RING/FYVE/PHD"/>
</dbReference>
<feature type="domain" description="RING-type" evidence="5">
    <location>
        <begin position="334"/>
        <end position="377"/>
    </location>
</feature>
<evidence type="ECO:0000259" key="6">
    <source>
        <dbReference type="PROSITE" id="PS51382"/>
    </source>
</evidence>
<dbReference type="PROSITE" id="PS00518">
    <property type="entry name" value="ZF_RING_1"/>
    <property type="match status" value="1"/>
</dbReference>
<evidence type="ECO:0000259" key="5">
    <source>
        <dbReference type="PROSITE" id="PS50089"/>
    </source>
</evidence>
<feature type="domain" description="SPX" evidence="6">
    <location>
        <begin position="1"/>
        <end position="299"/>
    </location>
</feature>
<keyword evidence="3" id="KW-0862">Zinc</keyword>
<keyword evidence="2 4" id="KW-0863">Zinc-finger</keyword>
<accession>A0A9N9AMR4</accession>
<dbReference type="Gene3D" id="3.30.40.10">
    <property type="entry name" value="Zinc/RING finger domain, C3HC4 (zinc finger)"/>
    <property type="match status" value="1"/>
</dbReference>
<dbReference type="SUPFAM" id="SSF57850">
    <property type="entry name" value="RING/U-box"/>
    <property type="match status" value="1"/>
</dbReference>
<organism evidence="7 8">
    <name type="scientific">Cetraspora pellucida</name>
    <dbReference type="NCBI Taxonomy" id="1433469"/>
    <lineage>
        <taxon>Eukaryota</taxon>
        <taxon>Fungi</taxon>
        <taxon>Fungi incertae sedis</taxon>
        <taxon>Mucoromycota</taxon>
        <taxon>Glomeromycotina</taxon>
        <taxon>Glomeromycetes</taxon>
        <taxon>Diversisporales</taxon>
        <taxon>Gigasporaceae</taxon>
        <taxon>Cetraspora</taxon>
    </lineage>
</organism>
<keyword evidence="8" id="KW-1185">Reference proteome</keyword>
<name>A0A9N9AMR4_9GLOM</name>
<dbReference type="InterPro" id="IPR004331">
    <property type="entry name" value="SPX_dom"/>
</dbReference>
<gene>
    <name evidence="7" type="ORF">CPELLU_LOCUS4178</name>
</gene>
<evidence type="ECO:0000256" key="2">
    <source>
        <dbReference type="ARBA" id="ARBA00022771"/>
    </source>
</evidence>
<dbReference type="PROSITE" id="PS51382">
    <property type="entry name" value="SPX"/>
    <property type="match status" value="1"/>
</dbReference>
<dbReference type="Pfam" id="PF03105">
    <property type="entry name" value="SPX"/>
    <property type="match status" value="1"/>
</dbReference>
<dbReference type="PROSITE" id="PS50089">
    <property type="entry name" value="ZF_RING_2"/>
    <property type="match status" value="1"/>
</dbReference>
<proteinExistence type="predicted"/>
<comment type="caution">
    <text evidence="7">The sequence shown here is derived from an EMBL/GenBank/DDBJ whole genome shotgun (WGS) entry which is preliminary data.</text>
</comment>
<dbReference type="SMART" id="SM00184">
    <property type="entry name" value="RING"/>
    <property type="match status" value="1"/>
</dbReference>
<dbReference type="AlphaFoldDB" id="A0A9N9AMR4"/>
<evidence type="ECO:0000313" key="8">
    <source>
        <dbReference type="Proteomes" id="UP000789759"/>
    </source>
</evidence>
<dbReference type="PANTHER" id="PTHR23327">
    <property type="entry name" value="RING FINGER PROTEIN 127"/>
    <property type="match status" value="1"/>
</dbReference>
<sequence length="439" mass="51356">MKFSKTLESSLEKIPSDWKPFLIQYKPLKRCIKAIVQELNAKGILQIMANEGYKIEYSFECYKPECTSEDGPVCVRPCVKVCSNCYGRSSEVTLHVKKYDSILSLPLNLPNDDNMKLSFLVDNEASHMKNRLNQLSRTSHIELKADGEFFFMLLKEIYQLNCLQKQNKDKFLDKLQKLKSLLIKVTSPFEKDMYTWRQIFQIYIENKIFVGNTESDREERSWESAQNQLTYFVDQINESRLVKKLKHPLSKSAFEVFLKLNRSLVAMKQFQDINQKATSKILKKHDKKTSLVSCQNFQYLIEKYSLLSKNNFKSLCYEMEQLMTIIPQLDDYNCPICLITLIDVAWKPIRLCCMHVFCVRCLVKSGRKGMRNCPICRAKDAVYNVESNNLDVCLMNFLGLYFPKEVHKKQKDDDRERVAEEMEAITGLRIEEREACVLL</sequence>